<dbReference type="InterPro" id="IPR027417">
    <property type="entry name" value="P-loop_NTPase"/>
</dbReference>
<dbReference type="GO" id="GO:0006289">
    <property type="term" value="P:nucleotide-excision repair"/>
    <property type="evidence" value="ECO:0007669"/>
    <property type="project" value="TreeGrafter"/>
</dbReference>
<feature type="compositionally biased region" description="Basic residues" evidence="19">
    <location>
        <begin position="1214"/>
        <end position="1223"/>
    </location>
</feature>
<evidence type="ECO:0000256" key="17">
    <source>
        <dbReference type="ARBA" id="ARBA00048954"/>
    </source>
</evidence>
<comment type="caution">
    <text evidence="21">The sequence shown here is derived from an EMBL/GenBank/DDBJ whole genome shotgun (WGS) entry which is preliminary data.</text>
</comment>
<dbReference type="InterPro" id="IPR045028">
    <property type="entry name" value="DinG/Rad3-like"/>
</dbReference>
<dbReference type="InterPro" id="IPR013020">
    <property type="entry name" value="Rad3/Chl1-like"/>
</dbReference>
<dbReference type="GO" id="GO:0016818">
    <property type="term" value="F:hydrolase activity, acting on acid anhydrides, in phosphorus-containing anhydrides"/>
    <property type="evidence" value="ECO:0007669"/>
    <property type="project" value="InterPro"/>
</dbReference>
<feature type="region of interest" description="Disordered" evidence="19">
    <location>
        <begin position="87"/>
        <end position="139"/>
    </location>
</feature>
<keyword evidence="10" id="KW-0067">ATP-binding</keyword>
<feature type="compositionally biased region" description="Basic and acidic residues" evidence="19">
    <location>
        <begin position="965"/>
        <end position="975"/>
    </location>
</feature>
<keyword evidence="4" id="KW-0004">4Fe-4S</keyword>
<dbReference type="Pfam" id="PF06733">
    <property type="entry name" value="DEAD_2"/>
    <property type="match status" value="1"/>
</dbReference>
<evidence type="ECO:0000256" key="2">
    <source>
        <dbReference type="ARBA" id="ARBA00004123"/>
    </source>
</evidence>
<evidence type="ECO:0000256" key="7">
    <source>
        <dbReference type="ARBA" id="ARBA00022763"/>
    </source>
</evidence>
<dbReference type="EC" id="5.6.2.3" evidence="16"/>
<comment type="catalytic activity">
    <reaction evidence="17">
        <text>ATP + H2O = ADP + phosphate + H(+)</text>
        <dbReference type="Rhea" id="RHEA:13065"/>
        <dbReference type="ChEBI" id="CHEBI:15377"/>
        <dbReference type="ChEBI" id="CHEBI:15378"/>
        <dbReference type="ChEBI" id="CHEBI:30616"/>
        <dbReference type="ChEBI" id="CHEBI:43474"/>
        <dbReference type="ChEBI" id="CHEBI:456216"/>
        <dbReference type="EC" id="5.6.2.3"/>
    </reaction>
</comment>
<evidence type="ECO:0000256" key="13">
    <source>
        <dbReference type="ARBA" id="ARBA00023204"/>
    </source>
</evidence>
<feature type="compositionally biased region" description="Polar residues" evidence="19">
    <location>
        <begin position="1224"/>
        <end position="1237"/>
    </location>
</feature>
<evidence type="ECO:0000256" key="9">
    <source>
        <dbReference type="ARBA" id="ARBA00022806"/>
    </source>
</evidence>
<evidence type="ECO:0000256" key="8">
    <source>
        <dbReference type="ARBA" id="ARBA00022801"/>
    </source>
</evidence>
<evidence type="ECO:0000256" key="10">
    <source>
        <dbReference type="ARBA" id="ARBA00022840"/>
    </source>
</evidence>
<feature type="domain" description="Helicase ATP-binding" evidence="20">
    <location>
        <begin position="11"/>
        <end position="449"/>
    </location>
</feature>
<feature type="region of interest" description="Disordered" evidence="19">
    <location>
        <begin position="895"/>
        <end position="986"/>
    </location>
</feature>
<dbReference type="FunFam" id="3.40.50.300:FF:004771">
    <property type="entry name" value="BRCA1 interacting protein C-terminal helicase 1"/>
    <property type="match status" value="1"/>
</dbReference>
<evidence type="ECO:0000256" key="3">
    <source>
        <dbReference type="ARBA" id="ARBA00008792"/>
    </source>
</evidence>
<keyword evidence="7" id="KW-0227">DNA damage</keyword>
<keyword evidence="22" id="KW-1185">Reference proteome</keyword>
<gene>
    <name evidence="21" type="ORF">HGM15179_002843</name>
</gene>
<keyword evidence="5" id="KW-0479">Metal-binding</keyword>
<keyword evidence="9" id="KW-0347">Helicase</keyword>
<accession>A0A8K1LRR9</accession>
<name>A0A8K1LRR9_9PASS</name>
<dbReference type="NCBIfam" id="TIGR00604">
    <property type="entry name" value="rad3"/>
    <property type="match status" value="1"/>
</dbReference>
<dbReference type="SMART" id="SM00491">
    <property type="entry name" value="HELICc2"/>
    <property type="match status" value="1"/>
</dbReference>
<evidence type="ECO:0000256" key="5">
    <source>
        <dbReference type="ARBA" id="ARBA00022723"/>
    </source>
</evidence>
<keyword evidence="6" id="KW-0547">Nucleotide-binding</keyword>
<evidence type="ECO:0000256" key="18">
    <source>
        <dbReference type="ARBA" id="ARBA00082714"/>
    </source>
</evidence>
<keyword evidence="15" id="KW-0539">Nucleus</keyword>
<dbReference type="InterPro" id="IPR006554">
    <property type="entry name" value="Helicase-like_DEXD_c2"/>
</dbReference>
<keyword evidence="11" id="KW-0408">Iron</keyword>
<dbReference type="GO" id="GO:0005634">
    <property type="term" value="C:nucleus"/>
    <property type="evidence" value="ECO:0007669"/>
    <property type="project" value="UniProtKB-SubCell"/>
</dbReference>
<comment type="cofactor">
    <cofactor evidence="1">
        <name>[4Fe-4S] cluster</name>
        <dbReference type="ChEBI" id="CHEBI:49883"/>
    </cofactor>
</comment>
<sequence length="1237" mass="136809">MPSDGAEYTIGGVKILFPCKAYPSQLAMMNAIVKGLNNRQHCLLESPTGSGKSLALLCSALSWQQALYEKPVPSSCDKDRKAEPSPPCHCRCHSQPRSNEAATSGTPSAPPPALHPDTGASRKPGSPLTNTEGKEKETLASKLSAKKKLSLCDSENDDFQVDRKRIRPLETEQQVRKRHCFAKGVQLVDALEVYNQRKNGELIVHSEKSIKTPTFSLQTPPVACTECSCSSGKQADKDPSHTKKKEKEDQSCIPKIFFGTRTHKQITQISRELKRTAYSCVPMSILSSRDYTCIHPVVSNSSNRNEMCVELLEGKHGRSCSYYHGVHKLTEHHALQPVPQAWDIEDLVGLGRKLRACPYFAARELMMGADIVFCPYNYLLDPQIRDSMDINLKGQVVILDEAHNIEDCARESVSFGVTESQLRAAREELDVMVNNSIRQEHHGPLRAVCCSLINWLQESSGQLVERAYETACKVWSGKEMLSFLHNMGITGITFPILQKHLAAVLEKEENVSMHGREELIEVPVVSPATQIVLKGLFMVFSCLFKENSRFADDYRVALQQTYTWMTENQRDDADTSSFFTRPKHKKSSRQKTLVHMLNFWCLNPAVAFSDLNEVRTIVLTSGTLSPMDSFSSELGVKFSIQLEANHVIRNSQVWVGTVGAGPNGRKLCATFQHTETFEFQDEVGALLLSVCQTLGQGILCFLPSYKMLDKLKDRWMHTGLWRKLEDVKTVIAEPQGGAKSDFDELLQIYYDAIKCKGEKDGALLIAVCRGKVSEGLDFCDENARAVVTIGIPFPNVKDLQVELKRKYNDQHKSTRGLLSGSQWYEIQAYRALNQALGRCIRHRNDWGALILVDDRFRNNPNKYITGLSKWIRQQLRHHGSFGSALESLHAFVLRNQQGGDPPSELSPAQPRLLSQGSQQEHTLPLSPDVQSQEENLGSEVDCAVSSVGAAARDQPSDSTATLKQSDQKVDVESHSHHAKQRRKHMDCTPQMPAIKTETEKMNGWTNADVVEEICCSEPLTSTPVAKNCRATGRGQEPVNSPSDLIDHLKQCQSSLIAEHEPGGPESCLETAQFSVKNAEAPVAEEDPGREFPSAAGRAEPAALNVDEDEDESIYFTPELYDDAEPEEQRTEAPLPACCSPGNWVECENPTVPAELSAPNTSEPQNGTDKAEAGRNPPGILEDGRSRDSAVGAVEVAAAAGAEQGGSQEMDTPKRKLSLSRSRNKGVSSFLLGNSGTW</sequence>
<dbReference type="FunFam" id="3.40.50.300:FF:000731">
    <property type="entry name" value="Fanconi anemia group J protein homolog"/>
    <property type="match status" value="1"/>
</dbReference>
<reference evidence="21" key="1">
    <citation type="submission" date="2019-04" db="EMBL/GenBank/DDBJ databases">
        <title>Genome assembly of Zosterops borbonicus 15179.</title>
        <authorList>
            <person name="Leroy T."/>
            <person name="Anselmetti Y."/>
            <person name="Tilak M.-K."/>
            <person name="Nabholz B."/>
        </authorList>
    </citation>
    <scope>NUCLEOTIDE SEQUENCE</scope>
    <source>
        <strain evidence="21">HGM_15179</strain>
        <tissue evidence="21">Muscle</tissue>
    </source>
</reference>
<evidence type="ECO:0000256" key="1">
    <source>
        <dbReference type="ARBA" id="ARBA00001966"/>
    </source>
</evidence>
<dbReference type="SMART" id="SM00488">
    <property type="entry name" value="DEXDc2"/>
    <property type="match status" value="1"/>
</dbReference>
<dbReference type="Pfam" id="PF13307">
    <property type="entry name" value="Helicase_C_2"/>
    <property type="match status" value="1"/>
</dbReference>
<keyword evidence="8" id="KW-0378">Hydrolase</keyword>
<feature type="compositionally biased region" description="Polar residues" evidence="19">
    <location>
        <begin position="1157"/>
        <end position="1167"/>
    </location>
</feature>
<dbReference type="GO" id="GO:0005524">
    <property type="term" value="F:ATP binding"/>
    <property type="evidence" value="ECO:0007669"/>
    <property type="project" value="UniProtKB-KW"/>
</dbReference>
<dbReference type="GO" id="GO:0046872">
    <property type="term" value="F:metal ion binding"/>
    <property type="evidence" value="ECO:0007669"/>
    <property type="project" value="UniProtKB-KW"/>
</dbReference>
<feature type="compositionally biased region" description="Polar residues" evidence="19">
    <location>
        <begin position="912"/>
        <end position="921"/>
    </location>
</feature>
<feature type="compositionally biased region" description="Low complexity" evidence="19">
    <location>
        <begin position="1188"/>
        <end position="1208"/>
    </location>
</feature>
<evidence type="ECO:0000259" key="20">
    <source>
        <dbReference type="PROSITE" id="PS51193"/>
    </source>
</evidence>
<dbReference type="Gene3D" id="3.40.50.300">
    <property type="entry name" value="P-loop containing nucleotide triphosphate hydrolases"/>
    <property type="match status" value="3"/>
</dbReference>
<dbReference type="AlphaFoldDB" id="A0A8K1LRR9"/>
<dbReference type="CDD" id="cd18788">
    <property type="entry name" value="SF2_C_XPD"/>
    <property type="match status" value="1"/>
</dbReference>
<evidence type="ECO:0000256" key="4">
    <source>
        <dbReference type="ARBA" id="ARBA00022485"/>
    </source>
</evidence>
<evidence type="ECO:0000313" key="22">
    <source>
        <dbReference type="Proteomes" id="UP000796761"/>
    </source>
</evidence>
<proteinExistence type="inferred from homology"/>
<feature type="region of interest" description="Disordered" evidence="19">
    <location>
        <begin position="1149"/>
        <end position="1237"/>
    </location>
</feature>
<dbReference type="InterPro" id="IPR010614">
    <property type="entry name" value="RAD3-like_helicase_DEAD"/>
</dbReference>
<dbReference type="PROSITE" id="PS51193">
    <property type="entry name" value="HELICASE_ATP_BIND_2"/>
    <property type="match status" value="1"/>
</dbReference>
<dbReference type="PANTHER" id="PTHR11472:SF47">
    <property type="entry name" value="FANCONI ANEMIA GROUP J PROTEIN"/>
    <property type="match status" value="1"/>
</dbReference>
<keyword evidence="12" id="KW-0411">Iron-sulfur</keyword>
<organism evidence="21 22">
    <name type="scientific">Zosterops borbonicus</name>
    <dbReference type="NCBI Taxonomy" id="364589"/>
    <lineage>
        <taxon>Eukaryota</taxon>
        <taxon>Metazoa</taxon>
        <taxon>Chordata</taxon>
        <taxon>Craniata</taxon>
        <taxon>Vertebrata</taxon>
        <taxon>Euteleostomi</taxon>
        <taxon>Archelosauria</taxon>
        <taxon>Archosauria</taxon>
        <taxon>Dinosauria</taxon>
        <taxon>Saurischia</taxon>
        <taxon>Theropoda</taxon>
        <taxon>Coelurosauria</taxon>
        <taxon>Aves</taxon>
        <taxon>Neognathae</taxon>
        <taxon>Neoaves</taxon>
        <taxon>Telluraves</taxon>
        <taxon>Australaves</taxon>
        <taxon>Passeriformes</taxon>
        <taxon>Sylvioidea</taxon>
        <taxon>Zosteropidae</taxon>
        <taxon>Zosterops</taxon>
    </lineage>
</organism>
<dbReference type="GO" id="GO:1990918">
    <property type="term" value="P:double-strand break repair involved in meiotic recombination"/>
    <property type="evidence" value="ECO:0007669"/>
    <property type="project" value="TreeGrafter"/>
</dbReference>
<keyword evidence="14" id="KW-0413">Isomerase</keyword>
<evidence type="ECO:0000313" key="21">
    <source>
        <dbReference type="EMBL" id="TRZ24395.1"/>
    </source>
</evidence>
<keyword evidence="13" id="KW-0234">DNA repair</keyword>
<dbReference type="SUPFAM" id="SSF52540">
    <property type="entry name" value="P-loop containing nucleoside triphosphate hydrolases"/>
    <property type="match status" value="2"/>
</dbReference>
<comment type="subcellular location">
    <subcellularLocation>
        <location evidence="2">Nucleus</location>
    </subcellularLocation>
</comment>
<evidence type="ECO:0000256" key="16">
    <source>
        <dbReference type="ARBA" id="ARBA00044969"/>
    </source>
</evidence>
<dbReference type="OrthoDB" id="19182at2759"/>
<evidence type="ECO:0000256" key="6">
    <source>
        <dbReference type="ARBA" id="ARBA00022741"/>
    </source>
</evidence>
<feature type="region of interest" description="Disordered" evidence="19">
    <location>
        <begin position="1080"/>
        <end position="1110"/>
    </location>
</feature>
<dbReference type="InterPro" id="IPR014013">
    <property type="entry name" value="Helic_SF1/SF2_ATP-bd_DinG/Rad3"/>
</dbReference>
<evidence type="ECO:0000256" key="11">
    <source>
        <dbReference type="ARBA" id="ARBA00023004"/>
    </source>
</evidence>
<dbReference type="GO" id="GO:0051539">
    <property type="term" value="F:4 iron, 4 sulfur cluster binding"/>
    <property type="evidence" value="ECO:0007669"/>
    <property type="project" value="UniProtKB-KW"/>
</dbReference>
<comment type="similarity">
    <text evidence="3">Belongs to the DEAD box helicase family. DEAH subfamily.</text>
</comment>
<evidence type="ECO:0000256" key="19">
    <source>
        <dbReference type="SAM" id="MobiDB-lite"/>
    </source>
</evidence>
<dbReference type="GO" id="GO:0043139">
    <property type="term" value="F:5'-3' DNA helicase activity"/>
    <property type="evidence" value="ECO:0007669"/>
    <property type="project" value="UniProtKB-EC"/>
</dbReference>
<evidence type="ECO:0000256" key="14">
    <source>
        <dbReference type="ARBA" id="ARBA00023235"/>
    </source>
</evidence>
<dbReference type="GO" id="GO:0003677">
    <property type="term" value="F:DNA binding"/>
    <property type="evidence" value="ECO:0007669"/>
    <property type="project" value="InterPro"/>
</dbReference>
<protein>
    <recommendedName>
        <fullName evidence="16">DNA 5'-3' helicase</fullName>
        <ecNumber evidence="16">5.6.2.3</ecNumber>
    </recommendedName>
    <alternativeName>
        <fullName evidence="18">DNA 5'-3' helicase FANCJ</fullName>
    </alternativeName>
</protein>
<dbReference type="PANTHER" id="PTHR11472">
    <property type="entry name" value="DNA REPAIR DEAD HELICASE RAD3/XP-D SUBFAMILY MEMBER"/>
    <property type="match status" value="1"/>
</dbReference>
<dbReference type="EMBL" id="SWJQ01000049">
    <property type="protein sequence ID" value="TRZ24395.1"/>
    <property type="molecule type" value="Genomic_DNA"/>
</dbReference>
<dbReference type="Proteomes" id="UP000796761">
    <property type="component" value="Unassembled WGS sequence"/>
</dbReference>
<evidence type="ECO:0000256" key="12">
    <source>
        <dbReference type="ARBA" id="ARBA00023014"/>
    </source>
</evidence>
<dbReference type="InterPro" id="IPR006555">
    <property type="entry name" value="ATP-dep_Helicase_C"/>
</dbReference>
<evidence type="ECO:0000256" key="15">
    <source>
        <dbReference type="ARBA" id="ARBA00023242"/>
    </source>
</evidence>